<reference evidence="2 3" key="1">
    <citation type="submission" date="2022-10" db="EMBL/GenBank/DDBJ databases">
        <title>Defluviimonas sp. CAU 1641 isolated from mud.</title>
        <authorList>
            <person name="Kim W."/>
        </authorList>
    </citation>
    <scope>NUCLEOTIDE SEQUENCE [LARGE SCALE GENOMIC DNA]</scope>
    <source>
        <strain evidence="2 3">CAU 1641</strain>
    </source>
</reference>
<accession>A0ABT3JA10</accession>
<keyword evidence="3" id="KW-1185">Reference proteome</keyword>
<dbReference type="EMBL" id="JAPDOG010000047">
    <property type="protein sequence ID" value="MCW3784528.1"/>
    <property type="molecule type" value="Genomic_DNA"/>
</dbReference>
<comment type="caution">
    <text evidence="2">The sequence shown here is derived from an EMBL/GenBank/DDBJ whole genome shotgun (WGS) entry which is preliminary data.</text>
</comment>
<dbReference type="RefSeq" id="WP_264773718.1">
    <property type="nucleotide sequence ID" value="NZ_JAPDOG010000047.1"/>
</dbReference>
<name>A0ABT3JA10_9RHOB</name>
<evidence type="ECO:0000313" key="2">
    <source>
        <dbReference type="EMBL" id="MCW3784528.1"/>
    </source>
</evidence>
<evidence type="ECO:0000313" key="3">
    <source>
        <dbReference type="Proteomes" id="UP001207582"/>
    </source>
</evidence>
<proteinExistence type="predicted"/>
<organism evidence="2 3">
    <name type="scientific">Defluviimonas salinarum</name>
    <dbReference type="NCBI Taxonomy" id="2992147"/>
    <lineage>
        <taxon>Bacteria</taxon>
        <taxon>Pseudomonadati</taxon>
        <taxon>Pseudomonadota</taxon>
        <taxon>Alphaproteobacteria</taxon>
        <taxon>Rhodobacterales</taxon>
        <taxon>Paracoccaceae</taxon>
        <taxon>Albidovulum</taxon>
    </lineage>
</organism>
<dbReference type="Proteomes" id="UP001207582">
    <property type="component" value="Unassembled WGS sequence"/>
</dbReference>
<sequence>MATLSTGDAVRLGAVAADKVYLGASLVWSPAPAPSIFDFELVDEAGSAAFTSVSALRVSIQGGPWQTIAAAGLTLARTAADEITVSGFASNADALSARWHYQQQQPGEPYSEANSVAAIWARRVGGPTPANPTMPGVPLAATPHNNPVVTS</sequence>
<evidence type="ECO:0000256" key="1">
    <source>
        <dbReference type="SAM" id="MobiDB-lite"/>
    </source>
</evidence>
<gene>
    <name evidence="2" type="ORF">OM960_23705</name>
</gene>
<protein>
    <submittedName>
        <fullName evidence="2">Uncharacterized protein</fullName>
    </submittedName>
</protein>
<feature type="region of interest" description="Disordered" evidence="1">
    <location>
        <begin position="131"/>
        <end position="151"/>
    </location>
</feature>